<evidence type="ECO:0000256" key="1">
    <source>
        <dbReference type="ARBA" id="ARBA00001933"/>
    </source>
</evidence>
<protein>
    <submittedName>
        <fullName evidence="3">Glutamate-1-semialdehyde 2,1-aminomutase</fullName>
    </submittedName>
</protein>
<dbReference type="InterPro" id="IPR005814">
    <property type="entry name" value="Aminotrans_3"/>
</dbReference>
<dbReference type="InterPro" id="IPR015424">
    <property type="entry name" value="PyrdxlP-dep_Trfase"/>
</dbReference>
<evidence type="ECO:0000256" key="2">
    <source>
        <dbReference type="ARBA" id="ARBA00022898"/>
    </source>
</evidence>
<dbReference type="HOGENOM" id="CLU_1825700_0_0_1"/>
<dbReference type="STRING" id="1072389.K1WVM0"/>
<dbReference type="PANTHER" id="PTHR43713">
    <property type="entry name" value="GLUTAMATE-1-SEMIALDEHYDE 2,1-AMINOMUTASE"/>
    <property type="match status" value="1"/>
</dbReference>
<dbReference type="PANTHER" id="PTHR43713:SF3">
    <property type="entry name" value="GLUTAMATE-1-SEMIALDEHYDE 2,1-AMINOMUTASE 1, CHLOROPLASTIC-RELATED"/>
    <property type="match status" value="1"/>
</dbReference>
<keyword evidence="2" id="KW-0663">Pyridoxal phosphate</keyword>
<keyword evidence="4" id="KW-1185">Reference proteome</keyword>
<dbReference type="AlphaFoldDB" id="K1WVM0"/>
<sequence>MSANTEMDLDGSETSHFQLLDASRESYDPQLAAALRTAQDEYSLSNPKSSLAHDEACLDFPGGNTRTVIHASPFPMTFVNGKGAELTSLDGRVYVDFLGEYSASIFGHSNEKISQAVSEAMSKGWNYGGPNTYERELARKV</sequence>
<proteinExistence type="predicted"/>
<name>K1WVM0_MARBU</name>
<dbReference type="Gene3D" id="3.40.640.10">
    <property type="entry name" value="Type I PLP-dependent aspartate aminotransferase-like (Major domain)"/>
    <property type="match status" value="1"/>
</dbReference>
<dbReference type="Gene3D" id="3.90.1150.10">
    <property type="entry name" value="Aspartate Aminotransferase, domain 1"/>
    <property type="match status" value="1"/>
</dbReference>
<dbReference type="GO" id="GO:0030170">
    <property type="term" value="F:pyridoxal phosphate binding"/>
    <property type="evidence" value="ECO:0007669"/>
    <property type="project" value="InterPro"/>
</dbReference>
<accession>K1WVM0</accession>
<dbReference type="OrthoDB" id="425114at2759"/>
<dbReference type="GeneID" id="18764872"/>
<dbReference type="KEGG" id="mbe:MBM_08937"/>
<organism evidence="3 4">
    <name type="scientific">Marssonina brunnea f. sp. multigermtubi (strain MB_m1)</name>
    <name type="common">Marssonina leaf spot fungus</name>
    <dbReference type="NCBI Taxonomy" id="1072389"/>
    <lineage>
        <taxon>Eukaryota</taxon>
        <taxon>Fungi</taxon>
        <taxon>Dikarya</taxon>
        <taxon>Ascomycota</taxon>
        <taxon>Pezizomycotina</taxon>
        <taxon>Leotiomycetes</taxon>
        <taxon>Helotiales</taxon>
        <taxon>Drepanopezizaceae</taxon>
        <taxon>Drepanopeziza</taxon>
    </lineage>
</organism>
<evidence type="ECO:0000313" key="4">
    <source>
        <dbReference type="Proteomes" id="UP000006753"/>
    </source>
</evidence>
<dbReference type="Proteomes" id="UP000006753">
    <property type="component" value="Unassembled WGS sequence"/>
</dbReference>
<reference evidence="3 4" key="1">
    <citation type="journal article" date="2012" name="BMC Genomics">
        <title>Sequencing the genome of Marssonina brunnea reveals fungus-poplar co-evolution.</title>
        <authorList>
            <person name="Zhu S."/>
            <person name="Cao Y.-Z."/>
            <person name="Jiang C."/>
            <person name="Tan B.-Y."/>
            <person name="Wang Z."/>
            <person name="Feng S."/>
            <person name="Zhang L."/>
            <person name="Su X.-H."/>
            <person name="Brejova B."/>
            <person name="Vinar T."/>
            <person name="Xu M."/>
            <person name="Wang M.-X."/>
            <person name="Zhang S.-G."/>
            <person name="Huang M.-R."/>
            <person name="Wu R."/>
            <person name="Zhou Y."/>
        </authorList>
    </citation>
    <scope>NUCLEOTIDE SEQUENCE [LARGE SCALE GENOMIC DNA]</scope>
    <source>
        <strain evidence="3 4">MB_m1</strain>
    </source>
</reference>
<gene>
    <name evidence="3" type="ORF">MBM_08937</name>
</gene>
<dbReference type="eggNOG" id="KOG1401">
    <property type="taxonomic scope" value="Eukaryota"/>
</dbReference>
<dbReference type="Pfam" id="PF00202">
    <property type="entry name" value="Aminotran_3"/>
    <property type="match status" value="1"/>
</dbReference>
<evidence type="ECO:0000313" key="3">
    <source>
        <dbReference type="EMBL" id="EKD12708.1"/>
    </source>
</evidence>
<dbReference type="InterPro" id="IPR015421">
    <property type="entry name" value="PyrdxlP-dep_Trfase_major"/>
</dbReference>
<dbReference type="SUPFAM" id="SSF53383">
    <property type="entry name" value="PLP-dependent transferases"/>
    <property type="match status" value="1"/>
</dbReference>
<dbReference type="InParanoid" id="K1WVM0"/>
<comment type="cofactor">
    <cofactor evidence="1">
        <name>pyridoxal 5'-phosphate</name>
        <dbReference type="ChEBI" id="CHEBI:597326"/>
    </cofactor>
</comment>
<dbReference type="InterPro" id="IPR015422">
    <property type="entry name" value="PyrdxlP-dep_Trfase_small"/>
</dbReference>
<dbReference type="GO" id="GO:0008483">
    <property type="term" value="F:transaminase activity"/>
    <property type="evidence" value="ECO:0007669"/>
    <property type="project" value="InterPro"/>
</dbReference>
<dbReference type="EMBL" id="JH921454">
    <property type="protein sequence ID" value="EKD12708.1"/>
    <property type="molecule type" value="Genomic_DNA"/>
</dbReference>